<feature type="coiled-coil region" evidence="6">
    <location>
        <begin position="639"/>
        <end position="666"/>
    </location>
</feature>
<name>A0ABQ5JZ82_9EUKA</name>
<feature type="domain" description="Pep3/Vps18 RING C-terminal" evidence="8">
    <location>
        <begin position="1017"/>
        <end position="1080"/>
    </location>
</feature>
<sequence>MLGLGSNIIPDIDLENLLTDMDANIDALDNIKELFRLEVIGKCSCEHDSDIICSDLNNGVFVAGLEDGSILKVYIDEEDSSLTIRTSLKKINGQTPRRIWVDPSGNHVIMYTDMDQLQTLYFQPDKGGKASLYNISKKSKNYSASYGKLNCIGWNMCDFTLKSTGPILLGFESGEVVETVIEAGKDRGWNRIEPCLGVPITSLFLNIRPRSGKLARDRRIPQDDRVYNVFIVRDGCVGILSGNSMHTLMEDVSDDSLWYSTGVSLLGSEGREDTLAERRLIWFSGADVELPEDYILPAPSARFAVRYDHVSGSVDKFMTYSTKIVAHAEFKQSLGKKKTAEDRGMSSSLYGSSGSASGGFSIQSLRNWFSPTTDRPCDNEDIISIVLSQYHMLVLYPSHLLVVSLVTNKVAMEYKLESYLGRHVDDTNEILVKCMYDPFTDAVIMVSNKRVWRIEPEAEEDEVWKQYLSVSRYEEALFIATKLADMEARDVILREQGDDLFESGRFGLAAQCWAESTKPFEDVCLKFLKRQEEEENGIVSGTGGAGGFVSSVGVGAHITQSFTLYLMEKLKRTDEKKHPSHCTALCLWILELLLCEVDTAEAFLSRARVGLGRSREGTDGVDSGMGEGGAKVSGVSLSVRDAKAKVEAAQKNLNSFLQQRAKLLHKASKVAYNIIVSHGRRELITLAKQNRDYGSIVEYYISTGLVRQACESLKHEGSAETLYKYAAELITTRPKETVDALIACAERSIQIDAQRLLPSLMLYEAQREEEMLKVRYRGGAQDKLVTATTSTLPIHMAYIDDTLIGEDHAIRFLNNCINRHGCADQSVHNYRLALLVKKQSDVELLRVLDPSETGELGAKFDLRYALRQCMKKEKWRGVVVVFSLLKMHTEAVALALNHGFVDLAMEQARLSKEDPELYKRLWISIARFLSKKGEVGRKHAMKLLGECQDLHVEDILQHFAEFNKLGNFKEAILSSLSRFNEQIETLRHDMDNAQAATELTAREMSLLRERYVEIPRGSVCMACQAVTLTQGSLIFACGHCLHVKCLSDMVLETAYEPRKDQLRKLQQLARHEDVESEIVEQLSVECPFCGKLTLDLLADFLVEDGDMDADDWSVEIGGTGKTVGGFI</sequence>
<keyword evidence="4" id="KW-0472">Membrane</keyword>
<dbReference type="Pfam" id="PF05131">
    <property type="entry name" value="Pep3_Vps18"/>
    <property type="match status" value="2"/>
</dbReference>
<comment type="subcellular location">
    <subcellularLocation>
        <location evidence="5">Endomembrane system</location>
        <topology evidence="5">Peripheral membrane protein</topology>
        <orientation evidence="5">Cytoplasmic side</orientation>
    </subcellularLocation>
</comment>
<keyword evidence="3" id="KW-0862">Zinc</keyword>
<keyword evidence="1" id="KW-0479">Metal-binding</keyword>
<dbReference type="InterPro" id="IPR007810">
    <property type="entry name" value="Pep3/Vps18_beta-prop"/>
</dbReference>
<dbReference type="PANTHER" id="PTHR23323:SF26">
    <property type="entry name" value="VACUOLAR PROTEIN SORTING-ASSOCIATED PROTEIN 18 HOMOLOG"/>
    <property type="match status" value="1"/>
</dbReference>
<dbReference type="Pfam" id="PF26148">
    <property type="entry name" value="VPS18_RING_C"/>
    <property type="match status" value="1"/>
</dbReference>
<reference evidence="9" key="1">
    <citation type="submission" date="2022-03" db="EMBL/GenBank/DDBJ databases">
        <title>Draft genome sequence of Aduncisulcus paluster, a free-living microaerophilic Fornicata.</title>
        <authorList>
            <person name="Yuyama I."/>
            <person name="Kume K."/>
            <person name="Tamura T."/>
            <person name="Inagaki Y."/>
            <person name="Hashimoto T."/>
        </authorList>
    </citation>
    <scope>NUCLEOTIDE SEQUENCE</scope>
    <source>
        <strain evidence="9">NY0171</strain>
    </source>
</reference>
<keyword evidence="10" id="KW-1185">Reference proteome</keyword>
<keyword evidence="6" id="KW-0175">Coiled coil</keyword>
<protein>
    <recommendedName>
        <fullName evidence="11">Pep3/Vps18/deep orange domain-containing protein</fullName>
    </recommendedName>
</protein>
<evidence type="ECO:0000256" key="5">
    <source>
        <dbReference type="ARBA" id="ARBA00029433"/>
    </source>
</evidence>
<evidence type="ECO:0000259" key="8">
    <source>
        <dbReference type="Pfam" id="PF26148"/>
    </source>
</evidence>
<comment type="caution">
    <text evidence="9">The sequence shown here is derived from an EMBL/GenBank/DDBJ whole genome shotgun (WGS) entry which is preliminary data.</text>
</comment>
<evidence type="ECO:0000259" key="7">
    <source>
        <dbReference type="Pfam" id="PF05131"/>
    </source>
</evidence>
<organism evidence="9 10">
    <name type="scientific">Aduncisulcus paluster</name>
    <dbReference type="NCBI Taxonomy" id="2918883"/>
    <lineage>
        <taxon>Eukaryota</taxon>
        <taxon>Metamonada</taxon>
        <taxon>Carpediemonas-like organisms</taxon>
        <taxon>Aduncisulcus</taxon>
    </lineage>
</organism>
<dbReference type="PANTHER" id="PTHR23323">
    <property type="entry name" value="VACUOLAR PROTEIN SORTING-ASSOCIATED PROTEIN"/>
    <property type="match status" value="1"/>
</dbReference>
<evidence type="ECO:0008006" key="11">
    <source>
        <dbReference type="Google" id="ProtNLM"/>
    </source>
</evidence>
<evidence type="ECO:0000313" key="9">
    <source>
        <dbReference type="EMBL" id="GKT23258.1"/>
    </source>
</evidence>
<evidence type="ECO:0000256" key="3">
    <source>
        <dbReference type="ARBA" id="ARBA00022833"/>
    </source>
</evidence>
<evidence type="ECO:0000256" key="2">
    <source>
        <dbReference type="ARBA" id="ARBA00022771"/>
    </source>
</evidence>
<feature type="domain" description="Pep3/Vps18 beta-propeller" evidence="7">
    <location>
        <begin position="371"/>
        <end position="419"/>
    </location>
</feature>
<proteinExistence type="predicted"/>
<gene>
    <name evidence="9" type="ORF">ADUPG1_012373</name>
</gene>
<evidence type="ECO:0000256" key="6">
    <source>
        <dbReference type="SAM" id="Coils"/>
    </source>
</evidence>
<evidence type="ECO:0000256" key="4">
    <source>
        <dbReference type="ARBA" id="ARBA00023136"/>
    </source>
</evidence>
<feature type="domain" description="Pep3/Vps18 beta-propeller" evidence="7">
    <location>
        <begin position="48"/>
        <end position="186"/>
    </location>
</feature>
<keyword evidence="2" id="KW-0863">Zinc-finger</keyword>
<evidence type="ECO:0000313" key="10">
    <source>
        <dbReference type="Proteomes" id="UP001057375"/>
    </source>
</evidence>
<dbReference type="InterPro" id="IPR058919">
    <property type="entry name" value="Pep3/Vps18_RING_C"/>
</dbReference>
<accession>A0ABQ5JZ82</accession>
<dbReference type="Proteomes" id="UP001057375">
    <property type="component" value="Unassembled WGS sequence"/>
</dbReference>
<dbReference type="EMBL" id="BQXS01012452">
    <property type="protein sequence ID" value="GKT23258.1"/>
    <property type="molecule type" value="Genomic_DNA"/>
</dbReference>
<evidence type="ECO:0000256" key="1">
    <source>
        <dbReference type="ARBA" id="ARBA00022723"/>
    </source>
</evidence>